<gene>
    <name evidence="3" type="ORF">V5799_021647</name>
</gene>
<feature type="transmembrane region" description="Helical" evidence="2">
    <location>
        <begin position="444"/>
        <end position="464"/>
    </location>
</feature>
<feature type="transmembrane region" description="Helical" evidence="2">
    <location>
        <begin position="120"/>
        <end position="140"/>
    </location>
</feature>
<proteinExistence type="predicted"/>
<dbReference type="Proteomes" id="UP001321473">
    <property type="component" value="Unassembled WGS sequence"/>
</dbReference>
<feature type="transmembrane region" description="Helical" evidence="2">
    <location>
        <begin position="524"/>
        <end position="544"/>
    </location>
</feature>
<keyword evidence="2" id="KW-0472">Membrane</keyword>
<feature type="transmembrane region" description="Helical" evidence="2">
    <location>
        <begin position="604"/>
        <end position="624"/>
    </location>
</feature>
<keyword evidence="2" id="KW-1133">Transmembrane helix</keyword>
<feature type="transmembrane region" description="Helical" evidence="2">
    <location>
        <begin position="204"/>
        <end position="224"/>
    </location>
</feature>
<comment type="caution">
    <text evidence="3">The sequence shown here is derived from an EMBL/GenBank/DDBJ whole genome shotgun (WGS) entry which is preliminary data.</text>
</comment>
<organism evidence="3 4">
    <name type="scientific">Amblyomma americanum</name>
    <name type="common">Lone star tick</name>
    <dbReference type="NCBI Taxonomy" id="6943"/>
    <lineage>
        <taxon>Eukaryota</taxon>
        <taxon>Metazoa</taxon>
        <taxon>Ecdysozoa</taxon>
        <taxon>Arthropoda</taxon>
        <taxon>Chelicerata</taxon>
        <taxon>Arachnida</taxon>
        <taxon>Acari</taxon>
        <taxon>Parasitiformes</taxon>
        <taxon>Ixodida</taxon>
        <taxon>Ixodoidea</taxon>
        <taxon>Ixodidae</taxon>
        <taxon>Amblyomminae</taxon>
        <taxon>Amblyomma</taxon>
    </lineage>
</organism>
<evidence type="ECO:0000256" key="2">
    <source>
        <dbReference type="SAM" id="Phobius"/>
    </source>
</evidence>
<feature type="transmembrane region" description="Helical" evidence="2">
    <location>
        <begin position="284"/>
        <end position="304"/>
    </location>
</feature>
<sequence>MTESCQSFRNNPGTYDRHHRSSIRPEQLSYKYYPDFILLQYVFTALSLFSGLSASLGDVVPVQSSHFGSGSGGVQRLCDQLHLLLQECCQSFRNNPGTYDRHHRNFILPEQLSLKSYPDFILLQYVFTALSLFSGLSASLGDVVPVQSSHFGSGSGGVQRLCDQLHLLLQECCQSFRNNPGTYHRHHRSSIRSQQLSFKSYPDFILLQYVFTAFSLFAGLSASLEGRRSRFGSFSGGVQRLCDQLHLLLQECCQSFRNNPGTYHRHHRNFILPEQLSLKSYPDFILLQYVFTALSLFAGLSASLEGRRSRFGSFSGGVQRLCDQLHILLQECRQSFRNNPETYDRHHRNFILPEQLSFKSYPDFILLQYVFTALSLFAGLSASLEGRRSRFGSFSGGVQRLCDQLHLLLQECCQSFRNNPGTYHRHHRSSIRSQQLSFKSYPDFILLQYVFTAFSLFAGLSASLEGRRSRFGSFSGGVQRLCDQLHLLVQECCQSFRNNPGTYHRHHRSSIRSEQLSFKSYPDFILLQYVFTALSLFAGLSASLEGRRSRFGSFSGGVQRLCDQLHLLVQECCQSFRNNPGTYHRHHRSSIRSEQLSFKSYPDFILLQYVFTALSLFAGLSASLEGRRSRFGSFSGGVQRLCDQLHLLVQECCQSFRNNPGTYHRHHRSSIRSEQLSFKSYPDFILLQYVFTALSLFAGLSASLEGRRSRFGSFSGGVQRLCDQLHLLVQECCQSFRNNPGTYHRHHRSSIRSEQLSFKSYPDFILLQYVFTVLRLFAGLSASLGDVVPVQSRVLPELSKQSWDISPASSQFHPFRTTVFQVLSGFYSAAIFFTALSLFAGLSASLEGRRSRFGSFSGGVQRLCDQLHLLLQECCQSFRNNPGTYHRHHRSSIRSEQLSFKSYPDFILLQYVFTALSLFAGLSASLEGRRSRFGSFSGGVQRLCDQLHLLLQECCQSFRNNPGTYHRHHHSSIRSEQLSFKSYPDFILLQYFSPP</sequence>
<feature type="transmembrane region" description="Helical" evidence="2">
    <location>
        <begin position="364"/>
        <end position="384"/>
    </location>
</feature>
<accession>A0AAQ4FN99</accession>
<feature type="region of interest" description="Disordered" evidence="1">
    <location>
        <begin position="1"/>
        <end position="20"/>
    </location>
</feature>
<reference evidence="3 4" key="1">
    <citation type="journal article" date="2023" name="Arcadia Sci">
        <title>De novo assembly of a long-read Amblyomma americanum tick genome.</title>
        <authorList>
            <person name="Chou S."/>
            <person name="Poskanzer K.E."/>
            <person name="Rollins M."/>
            <person name="Thuy-Boun P.S."/>
        </authorList>
    </citation>
    <scope>NUCLEOTIDE SEQUENCE [LARGE SCALE GENOMIC DNA]</scope>
    <source>
        <strain evidence="3">F_SG_1</strain>
        <tissue evidence="3">Salivary glands</tissue>
    </source>
</reference>
<evidence type="ECO:0000256" key="1">
    <source>
        <dbReference type="SAM" id="MobiDB-lite"/>
    </source>
</evidence>
<feature type="compositionally biased region" description="Polar residues" evidence="1">
    <location>
        <begin position="1"/>
        <end position="13"/>
    </location>
</feature>
<feature type="transmembrane region" description="Helical" evidence="2">
    <location>
        <begin position="819"/>
        <end position="842"/>
    </location>
</feature>
<feature type="transmembrane region" description="Helical" evidence="2">
    <location>
        <begin position="684"/>
        <end position="704"/>
    </location>
</feature>
<evidence type="ECO:0000313" key="4">
    <source>
        <dbReference type="Proteomes" id="UP001321473"/>
    </source>
</evidence>
<feature type="transmembrane region" description="Helical" evidence="2">
    <location>
        <begin position="906"/>
        <end position="926"/>
    </location>
</feature>
<protein>
    <submittedName>
        <fullName evidence="3">Uncharacterized protein</fullName>
    </submittedName>
</protein>
<name>A0AAQ4FN99_AMBAM</name>
<dbReference type="EMBL" id="JARKHS020000619">
    <property type="protein sequence ID" value="KAK8788576.1"/>
    <property type="molecule type" value="Genomic_DNA"/>
</dbReference>
<keyword evidence="2" id="KW-0812">Transmembrane</keyword>
<keyword evidence="4" id="KW-1185">Reference proteome</keyword>
<evidence type="ECO:0000313" key="3">
    <source>
        <dbReference type="EMBL" id="KAK8788576.1"/>
    </source>
</evidence>
<dbReference type="AlphaFoldDB" id="A0AAQ4FN99"/>